<dbReference type="SMART" id="SM00974">
    <property type="entry name" value="T5orf172"/>
    <property type="match status" value="1"/>
</dbReference>
<gene>
    <name evidence="2" type="ORF">HBO38_30585</name>
</gene>
<dbReference type="Pfam" id="PF10544">
    <property type="entry name" value="T5orf172"/>
    <property type="match status" value="1"/>
</dbReference>
<feature type="domain" description="Bacteriophage T5 Orf172 DNA-binding" evidence="1">
    <location>
        <begin position="19"/>
        <end position="98"/>
    </location>
</feature>
<evidence type="ECO:0000313" key="3">
    <source>
        <dbReference type="Proteomes" id="UP000537729"/>
    </source>
</evidence>
<name>A0A7Y1ABH9_PSEVE</name>
<comment type="caution">
    <text evidence="2">The sequence shown here is derived from an EMBL/GenBank/DDBJ whole genome shotgun (WGS) entry which is preliminary data.</text>
</comment>
<protein>
    <submittedName>
        <fullName evidence="2">GIY-YIG nuclease family protein</fullName>
    </submittedName>
</protein>
<dbReference type="EMBL" id="JAAQWG010000067">
    <property type="protein sequence ID" value="NMY12720.1"/>
    <property type="molecule type" value="Genomic_DNA"/>
</dbReference>
<evidence type="ECO:0000313" key="2">
    <source>
        <dbReference type="EMBL" id="NMY12720.1"/>
    </source>
</evidence>
<dbReference type="Proteomes" id="UP000537729">
    <property type="component" value="Unassembled WGS sequence"/>
</dbReference>
<dbReference type="RefSeq" id="WP_126585459.1">
    <property type="nucleotide sequence ID" value="NZ_CP142041.1"/>
</dbReference>
<accession>A0A7Y1ABH9</accession>
<dbReference type="AlphaFoldDB" id="A0A7Y1ABH9"/>
<proteinExistence type="predicted"/>
<sequence length="349" mass="38782">MENHPAPERGYVYILGVKDIELPVCKIGRTARDPAVRCAEINQSSTGDFLWEVTHQIAVNDCQKFESLVHTKLLQLRQRRREFFNLHPDDAILAVQSILASVSDVSAVTIMEAQKEDIDVSKAGAPPRKQSTRSSRNTLYAHLLHGFTELLGIKGRPFGQLNKPSFGISDGHEGVQWNLAIYPNDGKARVGVNLEGLQYSGWPIATLIKSELEIPALLRLVPDILDPQDITLRFARDAWQLSSRPKILEDTLGGREFRLSEITDGLWRSILTEAIGCLNKDRSYHGRARQAVTVLRKDGADANSTFMLVSPHLTIWTPIDPLSDSIEALSAAIDRLKPVHEWASKVSGG</sequence>
<dbReference type="InterPro" id="IPR018306">
    <property type="entry name" value="Phage_T5_Orf172_DNA-bd"/>
</dbReference>
<evidence type="ECO:0000259" key="1">
    <source>
        <dbReference type="SMART" id="SM00974"/>
    </source>
</evidence>
<organism evidence="2 3">
    <name type="scientific">Pseudomonas veronii</name>
    <dbReference type="NCBI Taxonomy" id="76761"/>
    <lineage>
        <taxon>Bacteria</taxon>
        <taxon>Pseudomonadati</taxon>
        <taxon>Pseudomonadota</taxon>
        <taxon>Gammaproteobacteria</taxon>
        <taxon>Pseudomonadales</taxon>
        <taxon>Pseudomonadaceae</taxon>
        <taxon>Pseudomonas</taxon>
    </lineage>
</organism>
<reference evidence="2 3" key="1">
    <citation type="journal article" date="2020" name="Front. Microbiol.">
        <title>Genetic Organization of the aprX-lipA2 Operon Affects the Proteolytic Potential of Pseudomonas Species in Milk.</title>
        <authorList>
            <person name="Maier C."/>
            <person name="Huptas C."/>
            <person name="von Neubeck M."/>
            <person name="Scherer S."/>
            <person name="Wenning M."/>
            <person name="Lucking G."/>
        </authorList>
    </citation>
    <scope>NUCLEOTIDE SEQUENCE [LARGE SCALE GENOMIC DNA]</scope>
    <source>
        <strain evidence="2 3">DSM 16272</strain>
    </source>
</reference>